<feature type="compositionally biased region" description="Pro residues" evidence="1">
    <location>
        <begin position="210"/>
        <end position="223"/>
    </location>
</feature>
<feature type="region of interest" description="Disordered" evidence="1">
    <location>
        <begin position="196"/>
        <end position="226"/>
    </location>
</feature>
<name>A0A7S3AN28_9EUKA</name>
<proteinExistence type="predicted"/>
<gene>
    <name evidence="2" type="ORF">HERI1096_LOCUS8864</name>
</gene>
<protein>
    <submittedName>
        <fullName evidence="2">Uncharacterized protein</fullName>
    </submittedName>
</protein>
<sequence>MRECAIDNELNFLHDTQHLLRWRSNNSDETLRSLLRSLMPPVVRTPPVVHRRCTQTSGIAVLISGGARTLGSQSSARDLKRFLQLLQDLAGGPIKLFAYLSLGGDSGSAHTPPVERRVIESALAESGMAYELQEHRVDHALYPTRSGRCPTYMGVGISQFGKLAAATAMMARDEVGVLASPSQLLLARLSSRASLRRSGCPSQPCSVSRPPAPRLPGTHPPSLQPSCPRSPRLLLRRCPALYPGRPRLGQLCLASRPHRTRCSRCLPTVGRVLFRGVWRHRC</sequence>
<accession>A0A7S3AN28</accession>
<evidence type="ECO:0000256" key="1">
    <source>
        <dbReference type="SAM" id="MobiDB-lite"/>
    </source>
</evidence>
<dbReference type="AlphaFoldDB" id="A0A7S3AN28"/>
<reference evidence="2" key="1">
    <citation type="submission" date="2021-01" db="EMBL/GenBank/DDBJ databases">
        <authorList>
            <person name="Corre E."/>
            <person name="Pelletier E."/>
            <person name="Niang G."/>
            <person name="Scheremetjew M."/>
            <person name="Finn R."/>
            <person name="Kale V."/>
            <person name="Holt S."/>
            <person name="Cochrane G."/>
            <person name="Meng A."/>
            <person name="Brown T."/>
            <person name="Cohen L."/>
        </authorList>
    </citation>
    <scope>NUCLEOTIDE SEQUENCE</scope>
    <source>
        <strain evidence="2">CCMP281</strain>
    </source>
</reference>
<organism evidence="2">
    <name type="scientific">Haptolina ericina</name>
    <dbReference type="NCBI Taxonomy" id="156174"/>
    <lineage>
        <taxon>Eukaryota</taxon>
        <taxon>Haptista</taxon>
        <taxon>Haptophyta</taxon>
        <taxon>Prymnesiophyceae</taxon>
        <taxon>Prymnesiales</taxon>
        <taxon>Prymnesiaceae</taxon>
        <taxon>Haptolina</taxon>
    </lineage>
</organism>
<evidence type="ECO:0000313" key="2">
    <source>
        <dbReference type="EMBL" id="CAE0108204.1"/>
    </source>
</evidence>
<dbReference type="EMBL" id="HBHX01015840">
    <property type="protein sequence ID" value="CAE0108204.1"/>
    <property type="molecule type" value="Transcribed_RNA"/>
</dbReference>